<evidence type="ECO:0000256" key="8">
    <source>
        <dbReference type="ARBA" id="ARBA00035363"/>
    </source>
</evidence>
<dbReference type="GO" id="GO:0003735">
    <property type="term" value="F:structural constituent of ribosome"/>
    <property type="evidence" value="ECO:0007669"/>
    <property type="project" value="InterPro"/>
</dbReference>
<evidence type="ECO:0000256" key="1">
    <source>
        <dbReference type="ARBA" id="ARBA00004173"/>
    </source>
</evidence>
<evidence type="ECO:0000256" key="6">
    <source>
        <dbReference type="ARBA" id="ARBA00023274"/>
    </source>
</evidence>
<dbReference type="EMBL" id="CAJNOL010000600">
    <property type="protein sequence ID" value="CAF1132908.1"/>
    <property type="molecule type" value="Genomic_DNA"/>
</dbReference>
<organism evidence="10 12">
    <name type="scientific">Rotaria sordida</name>
    <dbReference type="NCBI Taxonomy" id="392033"/>
    <lineage>
        <taxon>Eukaryota</taxon>
        <taxon>Metazoa</taxon>
        <taxon>Spiralia</taxon>
        <taxon>Gnathifera</taxon>
        <taxon>Rotifera</taxon>
        <taxon>Eurotatoria</taxon>
        <taxon>Bdelloidea</taxon>
        <taxon>Philodinida</taxon>
        <taxon>Philodinidae</taxon>
        <taxon>Rotaria</taxon>
    </lineage>
</organism>
<evidence type="ECO:0000256" key="5">
    <source>
        <dbReference type="ARBA" id="ARBA00023128"/>
    </source>
</evidence>
<gene>
    <name evidence="11" type="ORF">JXQ802_LOCUS20799</name>
    <name evidence="10" type="ORF">PYM288_LOCUS15578</name>
</gene>
<evidence type="ECO:0000313" key="10">
    <source>
        <dbReference type="EMBL" id="CAF1020188.1"/>
    </source>
</evidence>
<feature type="region of interest" description="Disordered" evidence="9">
    <location>
        <begin position="107"/>
        <end position="153"/>
    </location>
</feature>
<feature type="compositionally biased region" description="Polar residues" evidence="9">
    <location>
        <begin position="498"/>
        <end position="508"/>
    </location>
</feature>
<evidence type="ECO:0000313" key="11">
    <source>
        <dbReference type="EMBL" id="CAF1132908.1"/>
    </source>
</evidence>
<feature type="region of interest" description="Disordered" evidence="9">
    <location>
        <begin position="46"/>
        <end position="73"/>
    </location>
</feature>
<dbReference type="Pfam" id="PF15433">
    <property type="entry name" value="MRP-S31"/>
    <property type="match status" value="1"/>
</dbReference>
<keyword evidence="4" id="KW-0689">Ribosomal protein</keyword>
<comment type="caution">
    <text evidence="10">The sequence shown here is derived from an EMBL/GenBank/DDBJ whole genome shotgun (WGS) entry which is preliminary data.</text>
</comment>
<feature type="compositionally biased region" description="Basic and acidic residues" evidence="9">
    <location>
        <begin position="127"/>
        <end position="147"/>
    </location>
</feature>
<sequence length="508" mass="59288">MLTLRRISTLYQYIHPLASYQYRFKSKQSTDDESKQKSSHLNEELLNFERKNSNISPNTFKNKKHSINDDRIEQKQSITNETLLSKDDGHQAEDLLRTLNVKHLNRQKKSVNVRDRSSPNDTVKFTKSFDSKERKPKREGEQSGQKEKKVRPPVILDTESSEVKTLTRQVADSLTPVNSPNESSNIEQELLDVLRGHRVVSKTARRLEHKFEHREEYSDLKQHSEYEKSPKRKQTRTTSNINVEKTTEAFSSLLRDFQLKPTRTTLKSTLEDDFIQDNGAMTRPRFNDQREQKRDSSDARKSIRDNKRRQEFLRPHRLWTGEPLGIFTTKDVNELSTKISPIWEKYEQDELTRISSIPPRNAFEEMIQWTKEGILWKFPVDNEQDIGSEADVPFYEHVLLERHLNDFPNSPLIRQFMELVCVGLGRNSHWTVEQKIEHINWFRTYFHEKMHIFNETVHTGVIKTSTTPTPVTKPVSTYKPKPTPPPATPKVVPIVTPSSVKTSTASKN</sequence>
<feature type="compositionally biased region" description="Basic and acidic residues" evidence="9">
    <location>
        <begin position="285"/>
        <end position="307"/>
    </location>
</feature>
<feature type="region of interest" description="Disordered" evidence="9">
    <location>
        <begin position="464"/>
        <end position="508"/>
    </location>
</feature>
<keyword evidence="5" id="KW-0496">Mitochondrion</keyword>
<evidence type="ECO:0000256" key="4">
    <source>
        <dbReference type="ARBA" id="ARBA00022980"/>
    </source>
</evidence>
<dbReference type="InterPro" id="IPR026299">
    <property type="entry name" value="MRP-S31"/>
</dbReference>
<protein>
    <recommendedName>
        <fullName evidence="7">Small ribosomal subunit protein mS31</fullName>
    </recommendedName>
    <alternativeName>
        <fullName evidence="8">28S ribosomal protein S31, mitochondrial</fullName>
    </alternativeName>
</protein>
<name>A0A814I7K2_9BILA</name>
<dbReference type="PANTHER" id="PTHR13231:SF3">
    <property type="entry name" value="SMALL RIBOSOMAL SUBUNIT PROTEIN MS31"/>
    <property type="match status" value="1"/>
</dbReference>
<feature type="compositionally biased region" description="Basic and acidic residues" evidence="9">
    <location>
        <begin position="215"/>
        <end position="229"/>
    </location>
</feature>
<feature type="compositionally biased region" description="Low complexity" evidence="9">
    <location>
        <begin position="464"/>
        <end position="480"/>
    </location>
</feature>
<keyword evidence="6" id="KW-0687">Ribonucleoprotein</keyword>
<feature type="region of interest" description="Disordered" evidence="9">
    <location>
        <begin position="275"/>
        <end position="307"/>
    </location>
</feature>
<dbReference type="EMBL" id="CAJNOH010000377">
    <property type="protein sequence ID" value="CAF1020188.1"/>
    <property type="molecule type" value="Genomic_DNA"/>
</dbReference>
<proteinExistence type="inferred from homology"/>
<reference evidence="10" key="1">
    <citation type="submission" date="2021-02" db="EMBL/GenBank/DDBJ databases">
        <authorList>
            <person name="Nowell W R."/>
        </authorList>
    </citation>
    <scope>NUCLEOTIDE SEQUENCE</scope>
</reference>
<feature type="region of interest" description="Disordered" evidence="9">
    <location>
        <begin position="215"/>
        <end position="243"/>
    </location>
</feature>
<dbReference type="PANTHER" id="PTHR13231">
    <property type="entry name" value="MITOCHONDRIAL RIBOSOMAL PROTEIN S31"/>
    <property type="match status" value="1"/>
</dbReference>
<comment type="subcellular location">
    <subcellularLocation>
        <location evidence="1">Mitochondrion</location>
    </subcellularLocation>
</comment>
<evidence type="ECO:0000256" key="9">
    <source>
        <dbReference type="SAM" id="MobiDB-lite"/>
    </source>
</evidence>
<keyword evidence="13" id="KW-1185">Reference proteome</keyword>
<evidence type="ECO:0000313" key="13">
    <source>
        <dbReference type="Proteomes" id="UP000663870"/>
    </source>
</evidence>
<comment type="similarity">
    <text evidence="2">Belongs to the mitochondrion-specific ribosomal protein mS31 family.</text>
</comment>
<evidence type="ECO:0000256" key="3">
    <source>
        <dbReference type="ARBA" id="ARBA00022946"/>
    </source>
</evidence>
<dbReference type="GO" id="GO:0005763">
    <property type="term" value="C:mitochondrial small ribosomal subunit"/>
    <property type="evidence" value="ECO:0007669"/>
    <property type="project" value="InterPro"/>
</dbReference>
<evidence type="ECO:0000256" key="7">
    <source>
        <dbReference type="ARBA" id="ARBA00035133"/>
    </source>
</evidence>
<dbReference type="Proteomes" id="UP000663854">
    <property type="component" value="Unassembled WGS sequence"/>
</dbReference>
<accession>A0A814I7K2</accession>
<evidence type="ECO:0000256" key="2">
    <source>
        <dbReference type="ARBA" id="ARBA00011057"/>
    </source>
</evidence>
<evidence type="ECO:0000313" key="12">
    <source>
        <dbReference type="Proteomes" id="UP000663854"/>
    </source>
</evidence>
<dbReference type="Proteomes" id="UP000663870">
    <property type="component" value="Unassembled WGS sequence"/>
</dbReference>
<keyword evidence="3" id="KW-0809">Transit peptide</keyword>
<dbReference type="AlphaFoldDB" id="A0A814I7K2"/>